<feature type="region of interest" description="Disordered" evidence="1">
    <location>
        <begin position="1"/>
        <end position="30"/>
    </location>
</feature>
<dbReference type="EMBL" id="ALIE01000009">
    <property type="protein sequence ID" value="EJS44763.1"/>
    <property type="molecule type" value="Genomic_DNA"/>
</dbReference>
<evidence type="ECO:0000313" key="3">
    <source>
        <dbReference type="Proteomes" id="UP000006968"/>
    </source>
</evidence>
<reference evidence="2 3" key="1">
    <citation type="journal article" date="2013" name="BMC Genomics">
        <title>High quality de novo sequencing and assembly of the Saccharomyces arboricolus genome.</title>
        <authorList>
            <person name="Liti G."/>
            <person name="Nguyen Ba A.N."/>
            <person name="Blythe M."/>
            <person name="Mueller C.A."/>
            <person name="Bergstroem A."/>
            <person name="Cubillos F.A."/>
            <person name="Dafhnis-Calas F."/>
            <person name="Khoshraftar S."/>
            <person name="Malla S."/>
            <person name="Mehta N."/>
            <person name="Siow C.C."/>
            <person name="Warringer J."/>
            <person name="Moses A.M."/>
            <person name="Louis E.J."/>
            <person name="Nieduszynski C.A."/>
        </authorList>
    </citation>
    <scope>NUCLEOTIDE SEQUENCE [LARGE SCALE GENOMIC DNA]</scope>
    <source>
        <strain evidence="3">H-6 / AS 2.3317 / CBS 10644</strain>
    </source>
</reference>
<dbReference type="HOGENOM" id="CLU_1090511_0_0_1"/>
<feature type="compositionally biased region" description="Polar residues" evidence="1">
    <location>
        <begin position="187"/>
        <end position="207"/>
    </location>
</feature>
<evidence type="ECO:0000313" key="2">
    <source>
        <dbReference type="EMBL" id="EJS44763.1"/>
    </source>
</evidence>
<evidence type="ECO:0000256" key="1">
    <source>
        <dbReference type="SAM" id="MobiDB-lite"/>
    </source>
</evidence>
<protein>
    <submittedName>
        <fullName evidence="2">Ics2p</fullName>
    </submittedName>
</protein>
<sequence length="258" mass="29220">MGKVEQKDRDRLSTFSFPTTGSQSSTSIKSLGSPLYGRFSSLSSAESQFDSSKQPHEYEKDFYFEESQGEAIFNKLKTYSFSEDKDGVKTRRNSSAICPKKPNVVSPLRIESNEYTPHLHSHSHSLSHEFTRQSGRRKSHHRKSNAISFSKSCKPDFIDEYDSVSNASFSSRKTSFASCFLEKESRSPSSTSYTHQESPQSTIMNTNEQLRRNASGKFGSLKEFAKRNQINIEGKVFAHKIETGDILQPLIDLDIDKE</sequence>
<gene>
    <name evidence="2" type="ORF">SU7_0227</name>
</gene>
<dbReference type="AlphaFoldDB" id="J8Q4Z4"/>
<feature type="compositionally biased region" description="Basic and acidic residues" evidence="1">
    <location>
        <begin position="1"/>
        <end position="12"/>
    </location>
</feature>
<dbReference type="Proteomes" id="UP000006968">
    <property type="component" value="Chromosome II"/>
</dbReference>
<proteinExistence type="predicted"/>
<feature type="region of interest" description="Disordered" evidence="1">
    <location>
        <begin position="118"/>
        <end position="146"/>
    </location>
</feature>
<accession>J8Q4Z4</accession>
<feature type="region of interest" description="Disordered" evidence="1">
    <location>
        <begin position="186"/>
        <end position="207"/>
    </location>
</feature>
<keyword evidence="3" id="KW-1185">Reference proteome</keyword>
<dbReference type="OrthoDB" id="4066875at2759"/>
<name>J8Q4Z4_SACAR</name>
<feature type="compositionally biased region" description="Polar residues" evidence="1">
    <location>
        <begin position="13"/>
        <end position="30"/>
    </location>
</feature>
<comment type="caution">
    <text evidence="2">The sequence shown here is derived from an EMBL/GenBank/DDBJ whole genome shotgun (WGS) entry which is preliminary data.</text>
</comment>
<organism evidence="2 3">
    <name type="scientific">Saccharomyces arboricola (strain H-6 / AS 2.3317 / CBS 10644)</name>
    <name type="common">Yeast</name>
    <dbReference type="NCBI Taxonomy" id="1160507"/>
    <lineage>
        <taxon>Eukaryota</taxon>
        <taxon>Fungi</taxon>
        <taxon>Dikarya</taxon>
        <taxon>Ascomycota</taxon>
        <taxon>Saccharomycotina</taxon>
        <taxon>Saccharomycetes</taxon>
        <taxon>Saccharomycetales</taxon>
        <taxon>Saccharomycetaceae</taxon>
        <taxon>Saccharomyces</taxon>
    </lineage>
</organism>
<feature type="compositionally biased region" description="Basic residues" evidence="1">
    <location>
        <begin position="134"/>
        <end position="144"/>
    </location>
</feature>